<evidence type="ECO:0000313" key="2">
    <source>
        <dbReference type="EMBL" id="CAH3042883.1"/>
    </source>
</evidence>
<keyword evidence="1" id="KW-0378">Hydrolase</keyword>
<dbReference type="Proteomes" id="UP001159405">
    <property type="component" value="Unassembled WGS sequence"/>
</dbReference>
<dbReference type="SUPFAM" id="SSF55909">
    <property type="entry name" value="Pentein"/>
    <property type="match status" value="2"/>
</dbReference>
<evidence type="ECO:0008006" key="4">
    <source>
        <dbReference type="Google" id="ProtNLM"/>
    </source>
</evidence>
<accession>A0ABN8N4C3</accession>
<proteinExistence type="predicted"/>
<dbReference type="InterPro" id="IPR007466">
    <property type="entry name" value="Peptidyl-Arg-deiminase_porph"/>
</dbReference>
<protein>
    <recommendedName>
        <fullName evidence="4">Agmatine deiminase</fullName>
    </recommendedName>
</protein>
<dbReference type="Gene3D" id="3.75.10.10">
    <property type="entry name" value="L-arginine/glycine Amidinotransferase, Chain A"/>
    <property type="match status" value="2"/>
</dbReference>
<comment type="caution">
    <text evidence="2">The sequence shown here is derived from an EMBL/GenBank/DDBJ whole genome shotgun (WGS) entry which is preliminary data.</text>
</comment>
<evidence type="ECO:0000256" key="1">
    <source>
        <dbReference type="ARBA" id="ARBA00022801"/>
    </source>
</evidence>
<dbReference type="PANTHER" id="PTHR31377:SF0">
    <property type="entry name" value="AGMATINE DEIMINASE-RELATED"/>
    <property type="match status" value="1"/>
</dbReference>
<dbReference type="PANTHER" id="PTHR31377">
    <property type="entry name" value="AGMATINE DEIMINASE-RELATED"/>
    <property type="match status" value="1"/>
</dbReference>
<reference evidence="2 3" key="1">
    <citation type="submission" date="2022-05" db="EMBL/GenBank/DDBJ databases">
        <authorList>
            <consortium name="Genoscope - CEA"/>
            <person name="William W."/>
        </authorList>
    </citation>
    <scope>NUCLEOTIDE SEQUENCE [LARGE SCALE GENOMIC DNA]</scope>
</reference>
<dbReference type="Pfam" id="PF04371">
    <property type="entry name" value="PAD_porph"/>
    <property type="match status" value="2"/>
</dbReference>
<sequence>MLLGLKSSIAGHFGNTGGKKQVIVLSLPGEDEEYYRPYFSDIANFAFEMDLRTKGRDHLFIVHDETGRKYFQNRTFTHAHFIEMAKPSMDAWMRDFPPAMPNQQVKFTYKPQYLTVEQAKFDEERFKRFATLVGLPSLKHSNIILEGGNIVENGDEIAITTERAYHDNPNMSHQELVKTLEAAINRKVVVIPDPGDATGHADGVASFVEKNTLLVGLVENHPNGKAIHDNSINAILKVFPNLTVVTLPSYWVNTTTWDGFTSAEGCYANSLVTYNAVYLPFFSNQTGNERAFAVFKNSTTKEVIPVYNTGTVPVLGGSLRCMTWQIDENHPVAQALFEYVKTKKSPSGSASVVTAQIANENENEKQVIVISLPGEKNVQYLQQLQNLADFAMEMDQVTQGRDHLFIIHDKSGLKYFHGYTFVNAYLIEMDESLDMWMRDFPPTMPNQQIQFTYNPQYLSDVQAEKDSLAFEKFARMVGLSKTLTHSKLVLEGGNIVENGCDKAITTARALDDNPGIKDFIAELEYTIKRTVAVLPDPGDTTGHADGLVSFVERDVLLISEFDDADGKYFYKAMKNAVRAVFPNLVIAPLPCYIKKSTSHGFSAAEGSYANSLVTNNAVYMPYFSRHESNEKARKVFQKYTYKDVVPVIAAGKVNILGGSVRCMTWQIDKDHSVAKALFKYVENKRKRSLI</sequence>
<dbReference type="EMBL" id="CALNXK010000010">
    <property type="protein sequence ID" value="CAH3042883.1"/>
    <property type="molecule type" value="Genomic_DNA"/>
</dbReference>
<gene>
    <name evidence="2" type="ORF">PLOB_00000693</name>
</gene>
<name>A0ABN8N4C3_9CNID</name>
<evidence type="ECO:0000313" key="3">
    <source>
        <dbReference type="Proteomes" id="UP001159405"/>
    </source>
</evidence>
<keyword evidence="3" id="KW-1185">Reference proteome</keyword>
<organism evidence="2 3">
    <name type="scientific">Porites lobata</name>
    <dbReference type="NCBI Taxonomy" id="104759"/>
    <lineage>
        <taxon>Eukaryota</taxon>
        <taxon>Metazoa</taxon>
        <taxon>Cnidaria</taxon>
        <taxon>Anthozoa</taxon>
        <taxon>Hexacorallia</taxon>
        <taxon>Scleractinia</taxon>
        <taxon>Fungiina</taxon>
        <taxon>Poritidae</taxon>
        <taxon>Porites</taxon>
    </lineage>
</organism>